<feature type="region of interest" description="Disordered" evidence="2">
    <location>
        <begin position="38"/>
        <end position="201"/>
    </location>
</feature>
<feature type="compositionally biased region" description="Low complexity" evidence="2">
    <location>
        <begin position="38"/>
        <end position="59"/>
    </location>
</feature>
<dbReference type="AlphaFoldDB" id="A0A699J8U5"/>
<feature type="compositionally biased region" description="Basic and acidic residues" evidence="2">
    <location>
        <begin position="173"/>
        <end position="183"/>
    </location>
</feature>
<reference evidence="3" key="1">
    <citation type="journal article" date="2019" name="Sci. Rep.">
        <title>Draft genome of Tanacetum cinerariifolium, the natural source of mosquito coil.</title>
        <authorList>
            <person name="Yamashiro T."/>
            <person name="Shiraishi A."/>
            <person name="Satake H."/>
            <person name="Nakayama K."/>
        </authorList>
    </citation>
    <scope>NUCLEOTIDE SEQUENCE</scope>
</reference>
<feature type="compositionally biased region" description="Low complexity" evidence="2">
    <location>
        <begin position="154"/>
        <end position="172"/>
    </location>
</feature>
<protein>
    <submittedName>
        <fullName evidence="3">Uncharacterized protein</fullName>
    </submittedName>
</protein>
<feature type="coiled-coil region" evidence="1">
    <location>
        <begin position="324"/>
        <end position="358"/>
    </location>
</feature>
<sequence>MAISVILVSSDSSKDNVRTRAGRVILFGTIPTTILDTTPVITPPTTHTDTTVTPTEIPTALPTVLPTIPPSPDHTPVSPNYSPVLPDYSPASPNYLLASDPSEDPSSDHIPPLPAISPFLSSADDTIDGDTPDTPPSPTHDYFSPDDSARDSSSDSSSEASSNFHSDASFDSFSRHSLSDHSSPDLPSTFVGPSRKRRRSSMTFVPVLPPISRALSPIRADLVPSPKRVMDSGYLADVEVDRRKTSLRDDVMVRGSDEPHLKQDINPEIQAEIDECFAYVDALRDRGIDARVVVEAVDREESKMGMRGLVEVIEGVQREQGRRIVGVESAVTALTERIAELERDNMRLRDTASVETKEMEAREAAMNLEPLNENGDDKKVRMEEMEMKVKEETKMEGMDMEGIEKMEIEIEIGIMA</sequence>
<comment type="caution">
    <text evidence="3">The sequence shown here is derived from an EMBL/GenBank/DDBJ whole genome shotgun (WGS) entry which is preliminary data.</text>
</comment>
<dbReference type="EMBL" id="BKCJ010384628">
    <property type="protein sequence ID" value="GFA20066.1"/>
    <property type="molecule type" value="Genomic_DNA"/>
</dbReference>
<proteinExistence type="predicted"/>
<evidence type="ECO:0000256" key="1">
    <source>
        <dbReference type="SAM" id="Coils"/>
    </source>
</evidence>
<evidence type="ECO:0000256" key="2">
    <source>
        <dbReference type="SAM" id="MobiDB-lite"/>
    </source>
</evidence>
<accession>A0A699J8U5</accession>
<organism evidence="3">
    <name type="scientific">Tanacetum cinerariifolium</name>
    <name type="common">Dalmatian daisy</name>
    <name type="synonym">Chrysanthemum cinerariifolium</name>
    <dbReference type="NCBI Taxonomy" id="118510"/>
    <lineage>
        <taxon>Eukaryota</taxon>
        <taxon>Viridiplantae</taxon>
        <taxon>Streptophyta</taxon>
        <taxon>Embryophyta</taxon>
        <taxon>Tracheophyta</taxon>
        <taxon>Spermatophyta</taxon>
        <taxon>Magnoliopsida</taxon>
        <taxon>eudicotyledons</taxon>
        <taxon>Gunneridae</taxon>
        <taxon>Pentapetalae</taxon>
        <taxon>asterids</taxon>
        <taxon>campanulids</taxon>
        <taxon>Asterales</taxon>
        <taxon>Asteraceae</taxon>
        <taxon>Asteroideae</taxon>
        <taxon>Anthemideae</taxon>
        <taxon>Anthemidinae</taxon>
        <taxon>Tanacetum</taxon>
    </lineage>
</organism>
<gene>
    <name evidence="3" type="ORF">Tci_592038</name>
</gene>
<evidence type="ECO:0000313" key="3">
    <source>
        <dbReference type="EMBL" id="GFA20066.1"/>
    </source>
</evidence>
<keyword evidence="1" id="KW-0175">Coiled coil</keyword>
<name>A0A699J8U5_TANCI</name>